<dbReference type="Gene3D" id="2.60.40.790">
    <property type="match status" value="1"/>
</dbReference>
<comment type="similarity">
    <text evidence="2 3">Belongs to the small heat shock protein (HSP20) family.</text>
</comment>
<dbReference type="PROSITE" id="PS01031">
    <property type="entry name" value="SHSP"/>
    <property type="match status" value="1"/>
</dbReference>
<protein>
    <recommendedName>
        <fullName evidence="5">SHSP domain-containing protein</fullName>
    </recommendedName>
</protein>
<dbReference type="InterPro" id="IPR008978">
    <property type="entry name" value="HSP20-like_chaperone"/>
</dbReference>
<dbReference type="EMBL" id="MZNU01000204">
    <property type="protein sequence ID" value="OWP02985.1"/>
    <property type="molecule type" value="Genomic_DNA"/>
</dbReference>
<feature type="compositionally biased region" description="Basic and acidic residues" evidence="4">
    <location>
        <begin position="115"/>
        <end position="125"/>
    </location>
</feature>
<evidence type="ECO:0000259" key="5">
    <source>
        <dbReference type="PROSITE" id="PS01031"/>
    </source>
</evidence>
<accession>A0A218Z6X5</accession>
<dbReference type="InParanoid" id="A0A218Z6X5"/>
<dbReference type="STRING" id="503106.A0A218Z6X5"/>
<evidence type="ECO:0000313" key="6">
    <source>
        <dbReference type="EMBL" id="OWP02985.1"/>
    </source>
</evidence>
<evidence type="ECO:0000256" key="4">
    <source>
        <dbReference type="SAM" id="MobiDB-lite"/>
    </source>
</evidence>
<dbReference type="OrthoDB" id="5511210at2759"/>
<keyword evidence="1" id="KW-0346">Stress response</keyword>
<name>A0A218Z6X5_9HELO</name>
<feature type="compositionally biased region" description="Basic and acidic residues" evidence="4">
    <location>
        <begin position="90"/>
        <end position="102"/>
    </location>
</feature>
<feature type="compositionally biased region" description="Pro residues" evidence="4">
    <location>
        <begin position="30"/>
        <end position="44"/>
    </location>
</feature>
<dbReference type="CDD" id="cd06464">
    <property type="entry name" value="ACD_sHsps-like"/>
    <property type="match status" value="1"/>
</dbReference>
<feature type="compositionally biased region" description="Basic residues" evidence="4">
    <location>
        <begin position="80"/>
        <end position="89"/>
    </location>
</feature>
<feature type="compositionally biased region" description="Basic residues" evidence="4">
    <location>
        <begin position="136"/>
        <end position="151"/>
    </location>
</feature>
<gene>
    <name evidence="6" type="ORF">B2J93_3565</name>
</gene>
<dbReference type="PANTHER" id="PTHR11527">
    <property type="entry name" value="HEAT-SHOCK PROTEIN 20 FAMILY MEMBER"/>
    <property type="match status" value="1"/>
</dbReference>
<reference evidence="6 7" key="1">
    <citation type="submission" date="2017-04" db="EMBL/GenBank/DDBJ databases">
        <title>Draft genome sequence of Marssonina coronaria NL1: causal agent of apple blotch.</title>
        <authorList>
            <person name="Cheng Q."/>
        </authorList>
    </citation>
    <scope>NUCLEOTIDE SEQUENCE [LARGE SCALE GENOMIC DNA]</scope>
    <source>
        <strain evidence="6 7">NL1</strain>
    </source>
</reference>
<feature type="compositionally biased region" description="Gly residues" evidence="4">
    <location>
        <begin position="47"/>
        <end position="77"/>
    </location>
</feature>
<dbReference type="InterPro" id="IPR031107">
    <property type="entry name" value="Small_HSP"/>
</dbReference>
<evidence type="ECO:0000256" key="2">
    <source>
        <dbReference type="PROSITE-ProRule" id="PRU00285"/>
    </source>
</evidence>
<dbReference type="AlphaFoldDB" id="A0A218Z6X5"/>
<evidence type="ECO:0000313" key="7">
    <source>
        <dbReference type="Proteomes" id="UP000242519"/>
    </source>
</evidence>
<organism evidence="6 7">
    <name type="scientific">Diplocarpon coronariae</name>
    <dbReference type="NCBI Taxonomy" id="2795749"/>
    <lineage>
        <taxon>Eukaryota</taxon>
        <taxon>Fungi</taxon>
        <taxon>Dikarya</taxon>
        <taxon>Ascomycota</taxon>
        <taxon>Pezizomycotina</taxon>
        <taxon>Leotiomycetes</taxon>
        <taxon>Helotiales</taxon>
        <taxon>Drepanopezizaceae</taxon>
        <taxon>Diplocarpon</taxon>
    </lineage>
</organism>
<dbReference type="Proteomes" id="UP000242519">
    <property type="component" value="Unassembled WGS sequence"/>
</dbReference>
<comment type="caution">
    <text evidence="6">The sequence shown here is derived from an EMBL/GenBank/DDBJ whole genome shotgun (WGS) entry which is preliminary data.</text>
</comment>
<dbReference type="SUPFAM" id="SSF49764">
    <property type="entry name" value="HSP20-like chaperones"/>
    <property type="match status" value="1"/>
</dbReference>
<sequence>MAYNHHPQAPFWDFVRSFDQNGAGVVHSPPGHPAGHPPPPPSEPGFPFGGWGEPSNIGGPGFGDFHGHGRGGFGVPGLNGRRHLGRHGRREHEHERERERPQSRSRTPSPGSEHSAPEGKPREGESAEYPPGPPRYGRHGRAGHRGPRGRGCHGQSGRRGPPPPPPFGGPGGMGGFDLSPLFSTLNTHPISQQPWAQMLGQYAQQAGLGFDSNPRSGPDNIDVDNENTFTPPLDIFSTPSAYILHLALPGAKKQDVGVNWDTEAGSLHIAGVVYRPGSNDFLKTLRTGERKVGVFERAVKLPPAGWEGRVEDGEVDGEVDGEGISAKLEDGVLVVTVPKVEREWTEIKSVDIE</sequence>
<feature type="region of interest" description="Disordered" evidence="4">
    <location>
        <begin position="23"/>
        <end position="187"/>
    </location>
</feature>
<dbReference type="InterPro" id="IPR002068">
    <property type="entry name" value="A-crystallin/Hsp20_dom"/>
</dbReference>
<proteinExistence type="inferred from homology"/>
<evidence type="ECO:0000256" key="1">
    <source>
        <dbReference type="ARBA" id="ARBA00023016"/>
    </source>
</evidence>
<dbReference type="Pfam" id="PF00011">
    <property type="entry name" value="HSP20"/>
    <property type="match status" value="1"/>
</dbReference>
<feature type="domain" description="SHSP" evidence="5">
    <location>
        <begin position="224"/>
        <end position="353"/>
    </location>
</feature>
<evidence type="ECO:0000256" key="3">
    <source>
        <dbReference type="RuleBase" id="RU003616"/>
    </source>
</evidence>
<keyword evidence="7" id="KW-1185">Reference proteome</keyword>